<accession>K1T6H5</accession>
<name>K1T6H5_9ZZZZ</name>
<dbReference type="InterPro" id="IPR008969">
    <property type="entry name" value="CarboxyPept-like_regulatory"/>
</dbReference>
<dbReference type="EMBL" id="AJWZ01005665">
    <property type="protein sequence ID" value="EKC61955.1"/>
    <property type="molecule type" value="Genomic_DNA"/>
</dbReference>
<reference evidence="1" key="1">
    <citation type="journal article" date="2013" name="Environ. Microbiol.">
        <title>Microbiota from the distal guts of lean and obese adolescents exhibit partial functional redundancy besides clear differences in community structure.</title>
        <authorList>
            <person name="Ferrer M."/>
            <person name="Ruiz A."/>
            <person name="Lanza F."/>
            <person name="Haange S.B."/>
            <person name="Oberbach A."/>
            <person name="Till H."/>
            <person name="Bargiela R."/>
            <person name="Campoy C."/>
            <person name="Segura M.T."/>
            <person name="Richter M."/>
            <person name="von Bergen M."/>
            <person name="Seifert J."/>
            <person name="Suarez A."/>
        </authorList>
    </citation>
    <scope>NUCLEOTIDE SEQUENCE</scope>
</reference>
<proteinExistence type="predicted"/>
<organism evidence="1">
    <name type="scientific">human gut metagenome</name>
    <dbReference type="NCBI Taxonomy" id="408170"/>
    <lineage>
        <taxon>unclassified sequences</taxon>
        <taxon>metagenomes</taxon>
        <taxon>organismal metagenomes</taxon>
    </lineage>
</organism>
<dbReference type="Gene3D" id="2.60.40.1120">
    <property type="entry name" value="Carboxypeptidase-like, regulatory domain"/>
    <property type="match status" value="1"/>
</dbReference>
<gene>
    <name evidence="1" type="ORF">OBE_08222</name>
</gene>
<evidence type="ECO:0008006" key="2">
    <source>
        <dbReference type="Google" id="ProtNLM"/>
    </source>
</evidence>
<comment type="caution">
    <text evidence="1">The sequence shown here is derived from an EMBL/GenBank/DDBJ whole genome shotgun (WGS) entry which is preliminary data.</text>
</comment>
<sequence>MRRIFTFFLTFLLGVFVTALYAQTHTVSGTVIDKDANEPLIGANVLIKGTTIGTVTDLDGKYTLQAGDKDILVFSYLSMKTIEEPVNGRTVINVKMASDTETLG</sequence>
<feature type="non-terminal residue" evidence="1">
    <location>
        <position position="104"/>
    </location>
</feature>
<dbReference type="FunFam" id="2.60.40.1120:FF:000003">
    <property type="entry name" value="Outer membrane protein Omp121"/>
    <property type="match status" value="1"/>
</dbReference>
<dbReference type="SUPFAM" id="SSF49464">
    <property type="entry name" value="Carboxypeptidase regulatory domain-like"/>
    <property type="match status" value="1"/>
</dbReference>
<dbReference type="AlphaFoldDB" id="K1T6H5"/>
<evidence type="ECO:0000313" key="1">
    <source>
        <dbReference type="EMBL" id="EKC61955.1"/>
    </source>
</evidence>
<protein>
    <recommendedName>
        <fullName evidence="2">SusC/RagA family TonB-linked outer membrane protein</fullName>
    </recommendedName>
</protein>
<dbReference type="Pfam" id="PF13715">
    <property type="entry name" value="CarbopepD_reg_2"/>
    <property type="match status" value="1"/>
</dbReference>